<dbReference type="Pfam" id="PF00685">
    <property type="entry name" value="Sulfotransfer_1"/>
    <property type="match status" value="1"/>
</dbReference>
<proteinExistence type="predicted"/>
<reference evidence="3" key="1">
    <citation type="submission" date="2021-01" db="EMBL/GenBank/DDBJ databases">
        <authorList>
            <person name="Corre E."/>
            <person name="Pelletier E."/>
            <person name="Niang G."/>
            <person name="Scheremetjew M."/>
            <person name="Finn R."/>
            <person name="Kale V."/>
            <person name="Holt S."/>
            <person name="Cochrane G."/>
            <person name="Meng A."/>
            <person name="Brown T."/>
            <person name="Cohen L."/>
        </authorList>
    </citation>
    <scope>NUCLEOTIDE SEQUENCE</scope>
    <source>
        <strain evidence="3">GSBS06</strain>
    </source>
</reference>
<feature type="domain" description="Sulfotransferase" evidence="2">
    <location>
        <begin position="76"/>
        <end position="329"/>
    </location>
</feature>
<dbReference type="SUPFAM" id="SSF52540">
    <property type="entry name" value="P-loop containing nucleoside triphosphate hydrolases"/>
    <property type="match status" value="1"/>
</dbReference>
<accession>A0A7S3PN90</accession>
<organism evidence="3">
    <name type="scientific">Aplanochytrium stocchinoi</name>
    <dbReference type="NCBI Taxonomy" id="215587"/>
    <lineage>
        <taxon>Eukaryota</taxon>
        <taxon>Sar</taxon>
        <taxon>Stramenopiles</taxon>
        <taxon>Bigyra</taxon>
        <taxon>Labyrinthulomycetes</taxon>
        <taxon>Thraustochytrida</taxon>
        <taxon>Thraustochytriidae</taxon>
        <taxon>Aplanochytrium</taxon>
    </lineage>
</organism>
<name>A0A7S3PN90_9STRA</name>
<evidence type="ECO:0000313" key="3">
    <source>
        <dbReference type="EMBL" id="CAE0445090.1"/>
    </source>
</evidence>
<feature type="transmembrane region" description="Helical" evidence="1">
    <location>
        <begin position="12"/>
        <end position="30"/>
    </location>
</feature>
<dbReference type="InterPro" id="IPR000863">
    <property type="entry name" value="Sulfotransferase_dom"/>
</dbReference>
<sequence>MELYKSDCSTKMLLLVVGLSGFFVFLLFVGPHDLTTQQLSVADEFPEDDEIDIIDSLFNDVDAQVDIQGGSAYTRLTMSIPKTGTSAIEWIAQSIFANFKVEWDKQNPGKESESPVVVNVFKNHSIRFKNKHQVFDVHGKHDSSKVEPNMPLKTHKIALKCAYEKIPAWSDKALKSIPKIDRYLNATRSVFGEDKKYVVMFRDPISTVVSYMYYEYGSKMPREILSSRIRLGNSCAKTSANMALLYRVVTEVLPEAGYQIYPMFFDEMRTKPARFISELSNILGLTINENIIERVLSETSPEHMKQVQQSKQGIGQYSGLSKGGKNSRKVRTAALKGYMTELEPDVLKQCLEDAAFHLPPALRERWGFQ</sequence>
<keyword evidence="1" id="KW-1133">Transmembrane helix</keyword>
<keyword evidence="1" id="KW-0812">Transmembrane</keyword>
<evidence type="ECO:0000256" key="1">
    <source>
        <dbReference type="SAM" id="Phobius"/>
    </source>
</evidence>
<dbReference type="InterPro" id="IPR027417">
    <property type="entry name" value="P-loop_NTPase"/>
</dbReference>
<dbReference type="Gene3D" id="3.40.50.300">
    <property type="entry name" value="P-loop containing nucleotide triphosphate hydrolases"/>
    <property type="match status" value="1"/>
</dbReference>
<protein>
    <recommendedName>
        <fullName evidence="2">Sulfotransferase domain-containing protein</fullName>
    </recommendedName>
</protein>
<dbReference type="EMBL" id="HBIN01019828">
    <property type="protein sequence ID" value="CAE0445090.1"/>
    <property type="molecule type" value="Transcribed_RNA"/>
</dbReference>
<keyword evidence="1" id="KW-0472">Membrane</keyword>
<gene>
    <name evidence="3" type="ORF">ASTO00021_LOCUS15121</name>
</gene>
<evidence type="ECO:0000259" key="2">
    <source>
        <dbReference type="Pfam" id="PF00685"/>
    </source>
</evidence>
<dbReference type="AlphaFoldDB" id="A0A7S3PN90"/>
<dbReference type="GO" id="GO:0008146">
    <property type="term" value="F:sulfotransferase activity"/>
    <property type="evidence" value="ECO:0007669"/>
    <property type="project" value="InterPro"/>
</dbReference>